<keyword evidence="2" id="KW-0805">Transcription regulation</keyword>
<proteinExistence type="inferred from homology"/>
<dbReference type="GO" id="GO:0003677">
    <property type="term" value="F:DNA binding"/>
    <property type="evidence" value="ECO:0007669"/>
    <property type="project" value="UniProtKB-UniRule"/>
</dbReference>
<organism evidence="7 8">
    <name type="scientific">Lentzea albida</name>
    <dbReference type="NCBI Taxonomy" id="65499"/>
    <lineage>
        <taxon>Bacteria</taxon>
        <taxon>Bacillati</taxon>
        <taxon>Actinomycetota</taxon>
        <taxon>Actinomycetes</taxon>
        <taxon>Pseudonocardiales</taxon>
        <taxon>Pseudonocardiaceae</taxon>
        <taxon>Lentzea</taxon>
    </lineage>
</organism>
<dbReference type="PANTHER" id="PTHR35807:SF1">
    <property type="entry name" value="TRANSCRIPTIONAL REGULATOR REDD"/>
    <property type="match status" value="1"/>
</dbReference>
<keyword evidence="3 5" id="KW-0238">DNA-binding</keyword>
<dbReference type="PANTHER" id="PTHR35807">
    <property type="entry name" value="TRANSCRIPTIONAL REGULATOR REDD-RELATED"/>
    <property type="match status" value="1"/>
</dbReference>
<evidence type="ECO:0000256" key="5">
    <source>
        <dbReference type="PROSITE-ProRule" id="PRU01091"/>
    </source>
</evidence>
<dbReference type="SUPFAM" id="SSF48452">
    <property type="entry name" value="TPR-like"/>
    <property type="match status" value="1"/>
</dbReference>
<evidence type="ECO:0000313" key="7">
    <source>
        <dbReference type="EMBL" id="SES13918.1"/>
    </source>
</evidence>
<feature type="domain" description="OmpR/PhoB-type" evidence="6">
    <location>
        <begin position="1"/>
        <end position="100"/>
    </location>
</feature>
<evidence type="ECO:0000313" key="8">
    <source>
        <dbReference type="Proteomes" id="UP000199503"/>
    </source>
</evidence>
<dbReference type="Proteomes" id="UP000199503">
    <property type="component" value="Unassembled WGS sequence"/>
</dbReference>
<dbReference type="SMART" id="SM01043">
    <property type="entry name" value="BTAD"/>
    <property type="match status" value="1"/>
</dbReference>
<keyword evidence="8" id="KW-1185">Reference proteome</keyword>
<dbReference type="InterPro" id="IPR001867">
    <property type="entry name" value="OmpR/PhoB-type_DNA-bd"/>
</dbReference>
<dbReference type="Pfam" id="PF03704">
    <property type="entry name" value="BTAD"/>
    <property type="match status" value="1"/>
</dbReference>
<dbReference type="SUPFAM" id="SSF46894">
    <property type="entry name" value="C-terminal effector domain of the bipartite response regulators"/>
    <property type="match status" value="1"/>
</dbReference>
<dbReference type="Pfam" id="PF00486">
    <property type="entry name" value="Trans_reg_C"/>
    <property type="match status" value="1"/>
</dbReference>
<dbReference type="InterPro" id="IPR005158">
    <property type="entry name" value="BTAD"/>
</dbReference>
<dbReference type="Gene3D" id="1.10.10.10">
    <property type="entry name" value="Winged helix-like DNA-binding domain superfamily/Winged helix DNA-binding domain"/>
    <property type="match status" value="1"/>
</dbReference>
<comment type="similarity">
    <text evidence="1">Belongs to the AfsR/DnrI/RedD regulatory family.</text>
</comment>
<reference evidence="8" key="1">
    <citation type="submission" date="2016-10" db="EMBL/GenBank/DDBJ databases">
        <authorList>
            <person name="Varghese N."/>
            <person name="Submissions S."/>
        </authorList>
    </citation>
    <scope>NUCLEOTIDE SEQUENCE [LARGE SCALE GENOMIC DNA]</scope>
    <source>
        <strain evidence="8">DSM 44437</strain>
    </source>
</reference>
<dbReference type="RefSeq" id="WP_086665181.1">
    <property type="nucleotide sequence ID" value="NZ_FOFV01000016.1"/>
</dbReference>
<sequence>MEIKVLGPLEARENGISITPSAVKPRQVLSLLALQAGHVVTVPTLIEELWGVTPPRSALTTLQTYVLQVRRRIEAALPEGSAGAAKNVLVTRYGGYMLDVAPETIDVRSYERLAVAGQRALEVGDLESASRLLRSATDVWRGPVLVDVQIGVRLGMEVTRLQESRLGVLEARIEADLRLGKHQSLLSELSVLTAQHPMHENLCAQYMLALYRAGRQWRALEAYQSLRDTLIEELGLEPSERLRQLQCAILSSEPTLNGPTSALQLERQLAG</sequence>
<dbReference type="EMBL" id="FOFV01000016">
    <property type="protein sequence ID" value="SES13918.1"/>
    <property type="molecule type" value="Genomic_DNA"/>
</dbReference>
<evidence type="ECO:0000256" key="2">
    <source>
        <dbReference type="ARBA" id="ARBA00023015"/>
    </source>
</evidence>
<dbReference type="InterPro" id="IPR011990">
    <property type="entry name" value="TPR-like_helical_dom_sf"/>
</dbReference>
<evidence type="ECO:0000256" key="1">
    <source>
        <dbReference type="ARBA" id="ARBA00005820"/>
    </source>
</evidence>
<keyword evidence="4" id="KW-0804">Transcription</keyword>
<evidence type="ECO:0000259" key="6">
    <source>
        <dbReference type="PROSITE" id="PS51755"/>
    </source>
</evidence>
<dbReference type="GO" id="GO:0006355">
    <property type="term" value="P:regulation of DNA-templated transcription"/>
    <property type="evidence" value="ECO:0007669"/>
    <property type="project" value="InterPro"/>
</dbReference>
<gene>
    <name evidence="7" type="ORF">SAMN04488000_116197</name>
</gene>
<dbReference type="PROSITE" id="PS51755">
    <property type="entry name" value="OMPR_PHOB"/>
    <property type="match status" value="1"/>
</dbReference>
<dbReference type="InterPro" id="IPR016032">
    <property type="entry name" value="Sig_transdc_resp-reg_C-effctor"/>
</dbReference>
<name>A0A1H9UX63_9PSEU</name>
<dbReference type="AlphaFoldDB" id="A0A1H9UX63"/>
<feature type="DNA-binding region" description="OmpR/PhoB-type" evidence="5">
    <location>
        <begin position="1"/>
        <end position="100"/>
    </location>
</feature>
<evidence type="ECO:0000256" key="4">
    <source>
        <dbReference type="ARBA" id="ARBA00023163"/>
    </source>
</evidence>
<accession>A0A1H9UX63</accession>
<evidence type="ECO:0000256" key="3">
    <source>
        <dbReference type="ARBA" id="ARBA00023125"/>
    </source>
</evidence>
<dbReference type="InterPro" id="IPR036388">
    <property type="entry name" value="WH-like_DNA-bd_sf"/>
</dbReference>
<dbReference type="Gene3D" id="1.25.40.10">
    <property type="entry name" value="Tetratricopeptide repeat domain"/>
    <property type="match status" value="1"/>
</dbReference>
<dbReference type="SMART" id="SM00862">
    <property type="entry name" value="Trans_reg_C"/>
    <property type="match status" value="1"/>
</dbReference>
<dbReference type="STRING" id="65499.SAMN04488000_116197"/>
<dbReference type="GO" id="GO:0000160">
    <property type="term" value="P:phosphorelay signal transduction system"/>
    <property type="evidence" value="ECO:0007669"/>
    <property type="project" value="InterPro"/>
</dbReference>
<protein>
    <submittedName>
        <fullName evidence="7">DNA-binding transcriptional activator of the SARP family</fullName>
    </submittedName>
</protein>
<dbReference type="InterPro" id="IPR051677">
    <property type="entry name" value="AfsR-DnrI-RedD_regulator"/>
</dbReference>
<dbReference type="CDD" id="cd15831">
    <property type="entry name" value="BTAD"/>
    <property type="match status" value="1"/>
</dbReference>